<evidence type="ECO:0000313" key="2">
    <source>
        <dbReference type="Proteomes" id="UP001165090"/>
    </source>
</evidence>
<proteinExistence type="predicted"/>
<protein>
    <submittedName>
        <fullName evidence="1">Uncharacterized protein</fullName>
    </submittedName>
</protein>
<evidence type="ECO:0000313" key="1">
    <source>
        <dbReference type="EMBL" id="GLI69663.1"/>
    </source>
</evidence>
<organism evidence="1 2">
    <name type="scientific">Volvox africanus</name>
    <dbReference type="NCBI Taxonomy" id="51714"/>
    <lineage>
        <taxon>Eukaryota</taxon>
        <taxon>Viridiplantae</taxon>
        <taxon>Chlorophyta</taxon>
        <taxon>core chlorophytes</taxon>
        <taxon>Chlorophyceae</taxon>
        <taxon>CS clade</taxon>
        <taxon>Chlamydomonadales</taxon>
        <taxon>Volvocaceae</taxon>
        <taxon>Volvox</taxon>
    </lineage>
</organism>
<dbReference type="EMBL" id="BSDZ01000086">
    <property type="protein sequence ID" value="GLI69663.1"/>
    <property type="molecule type" value="Genomic_DNA"/>
</dbReference>
<comment type="caution">
    <text evidence="1">The sequence shown here is derived from an EMBL/GenBank/DDBJ whole genome shotgun (WGS) entry which is preliminary data.</text>
</comment>
<reference evidence="1 2" key="1">
    <citation type="journal article" date="2023" name="IScience">
        <title>Expanded male sex-determining region conserved during the evolution of homothallism in the green alga Volvox.</title>
        <authorList>
            <person name="Yamamoto K."/>
            <person name="Matsuzaki R."/>
            <person name="Mahakham W."/>
            <person name="Heman W."/>
            <person name="Sekimoto H."/>
            <person name="Kawachi M."/>
            <person name="Minakuchi Y."/>
            <person name="Toyoda A."/>
            <person name="Nozaki H."/>
        </authorList>
    </citation>
    <scope>NUCLEOTIDE SEQUENCE [LARGE SCALE GENOMIC DNA]</scope>
    <source>
        <strain evidence="1 2">NIES-4468</strain>
    </source>
</reference>
<sequence>MGSLRTITTYNPVTHPQDSLQRLHTLHNLNQLLVTALAASASMPDALTAISRTLRGHTLSEDDATMPQAVVAHRQGMRHTRSSFRRSLWCAWCSGFMSCFWKTQQWVLVFGYSCVYFSVCLYVESSA</sequence>
<dbReference type="Proteomes" id="UP001165090">
    <property type="component" value="Unassembled WGS sequence"/>
</dbReference>
<keyword evidence="2" id="KW-1185">Reference proteome</keyword>
<gene>
    <name evidence="1" type="ORF">VaNZ11_014339</name>
</gene>
<name>A0ABQ5SI81_9CHLO</name>
<accession>A0ABQ5SI81</accession>